<dbReference type="GO" id="GO:0015074">
    <property type="term" value="P:DNA integration"/>
    <property type="evidence" value="ECO:0007669"/>
    <property type="project" value="InterPro"/>
</dbReference>
<dbReference type="Pfam" id="PF00665">
    <property type="entry name" value="rve"/>
    <property type="match status" value="1"/>
</dbReference>
<evidence type="ECO:0000313" key="3">
    <source>
        <dbReference type="Proteomes" id="UP000233837"/>
    </source>
</evidence>
<dbReference type="PANTHER" id="PTHR42648:SF18">
    <property type="entry name" value="RETROTRANSPOSON, UNCLASSIFIED-LIKE PROTEIN"/>
    <property type="match status" value="1"/>
</dbReference>
<sequence>MVHELLDINHPNQICKGCEFGKQPKKSFANEASFRAKKPLKLIHTDVCRPITPASFGKHRYFLTFIYDYSRKTLVYFLKEKLEAFIMFKKFKASTEKENGFLIKSIRSNRGGEFTSKVFKKYYEKHGIRHQLTAPFSP</sequence>
<dbReference type="PROSITE" id="PS50994">
    <property type="entry name" value="INTEGRASE"/>
    <property type="match status" value="1"/>
</dbReference>
<dbReference type="EMBL" id="KZ502211">
    <property type="protein sequence ID" value="PKU82134.1"/>
    <property type="molecule type" value="Genomic_DNA"/>
</dbReference>
<keyword evidence="3" id="KW-1185">Reference proteome</keyword>
<proteinExistence type="predicted"/>
<name>A0A2I0X2I9_9ASPA</name>
<dbReference type="InterPro" id="IPR001584">
    <property type="entry name" value="Integrase_cat-core"/>
</dbReference>
<organism evidence="2 3">
    <name type="scientific">Dendrobium catenatum</name>
    <dbReference type="NCBI Taxonomy" id="906689"/>
    <lineage>
        <taxon>Eukaryota</taxon>
        <taxon>Viridiplantae</taxon>
        <taxon>Streptophyta</taxon>
        <taxon>Embryophyta</taxon>
        <taxon>Tracheophyta</taxon>
        <taxon>Spermatophyta</taxon>
        <taxon>Magnoliopsida</taxon>
        <taxon>Liliopsida</taxon>
        <taxon>Asparagales</taxon>
        <taxon>Orchidaceae</taxon>
        <taxon>Epidendroideae</taxon>
        <taxon>Malaxideae</taxon>
        <taxon>Dendrobiinae</taxon>
        <taxon>Dendrobium</taxon>
    </lineage>
</organism>
<dbReference type="InterPro" id="IPR036397">
    <property type="entry name" value="RNaseH_sf"/>
</dbReference>
<dbReference type="PANTHER" id="PTHR42648">
    <property type="entry name" value="TRANSPOSASE, PUTATIVE-RELATED"/>
    <property type="match status" value="1"/>
</dbReference>
<gene>
    <name evidence="2" type="ORF">MA16_Dca004152</name>
</gene>
<dbReference type="InterPro" id="IPR039537">
    <property type="entry name" value="Retrotran_Ty1/copia-like"/>
</dbReference>
<dbReference type="STRING" id="906689.A0A2I0X2I9"/>
<evidence type="ECO:0000313" key="2">
    <source>
        <dbReference type="EMBL" id="PKU82134.1"/>
    </source>
</evidence>
<dbReference type="Gene3D" id="3.30.420.10">
    <property type="entry name" value="Ribonuclease H-like superfamily/Ribonuclease H"/>
    <property type="match status" value="1"/>
</dbReference>
<dbReference type="SUPFAM" id="SSF53098">
    <property type="entry name" value="Ribonuclease H-like"/>
    <property type="match status" value="1"/>
</dbReference>
<accession>A0A2I0X2I9</accession>
<feature type="domain" description="Integrase catalytic" evidence="1">
    <location>
        <begin position="35"/>
        <end position="138"/>
    </location>
</feature>
<protein>
    <submittedName>
        <fullName evidence="2">Retrovirus-related Pol polyprotein from transposon TNT 1-94</fullName>
    </submittedName>
</protein>
<dbReference type="Proteomes" id="UP000233837">
    <property type="component" value="Unassembled WGS sequence"/>
</dbReference>
<dbReference type="GO" id="GO:0003676">
    <property type="term" value="F:nucleic acid binding"/>
    <property type="evidence" value="ECO:0007669"/>
    <property type="project" value="InterPro"/>
</dbReference>
<reference evidence="2 3" key="2">
    <citation type="journal article" date="2017" name="Nature">
        <title>The Apostasia genome and the evolution of orchids.</title>
        <authorList>
            <person name="Zhang G.Q."/>
            <person name="Liu K.W."/>
            <person name="Li Z."/>
            <person name="Lohaus R."/>
            <person name="Hsiao Y.Y."/>
            <person name="Niu S.C."/>
            <person name="Wang J.Y."/>
            <person name="Lin Y.C."/>
            <person name="Xu Q."/>
            <person name="Chen L.J."/>
            <person name="Yoshida K."/>
            <person name="Fujiwara S."/>
            <person name="Wang Z.W."/>
            <person name="Zhang Y.Q."/>
            <person name="Mitsuda N."/>
            <person name="Wang M."/>
            <person name="Liu G.H."/>
            <person name="Pecoraro L."/>
            <person name="Huang H.X."/>
            <person name="Xiao X.J."/>
            <person name="Lin M."/>
            <person name="Wu X.Y."/>
            <person name="Wu W.L."/>
            <person name="Chen Y.Y."/>
            <person name="Chang S.B."/>
            <person name="Sakamoto S."/>
            <person name="Ohme-Takagi M."/>
            <person name="Yagi M."/>
            <person name="Zeng S.J."/>
            <person name="Shen C.Y."/>
            <person name="Yeh C.M."/>
            <person name="Luo Y.B."/>
            <person name="Tsai W.C."/>
            <person name="Van de Peer Y."/>
            <person name="Liu Z.J."/>
        </authorList>
    </citation>
    <scope>NUCLEOTIDE SEQUENCE [LARGE SCALE GENOMIC DNA]</scope>
    <source>
        <tissue evidence="2">The whole plant</tissue>
    </source>
</reference>
<dbReference type="AlphaFoldDB" id="A0A2I0X2I9"/>
<reference evidence="2 3" key="1">
    <citation type="journal article" date="2016" name="Sci. Rep.">
        <title>The Dendrobium catenatum Lindl. genome sequence provides insights into polysaccharide synthase, floral development and adaptive evolution.</title>
        <authorList>
            <person name="Zhang G.Q."/>
            <person name="Xu Q."/>
            <person name="Bian C."/>
            <person name="Tsai W.C."/>
            <person name="Yeh C.M."/>
            <person name="Liu K.W."/>
            <person name="Yoshida K."/>
            <person name="Zhang L.S."/>
            <person name="Chang S.B."/>
            <person name="Chen F."/>
            <person name="Shi Y."/>
            <person name="Su Y.Y."/>
            <person name="Zhang Y.Q."/>
            <person name="Chen L.J."/>
            <person name="Yin Y."/>
            <person name="Lin M."/>
            <person name="Huang H."/>
            <person name="Deng H."/>
            <person name="Wang Z.W."/>
            <person name="Zhu S.L."/>
            <person name="Zhao X."/>
            <person name="Deng C."/>
            <person name="Niu S.C."/>
            <person name="Huang J."/>
            <person name="Wang M."/>
            <person name="Liu G.H."/>
            <person name="Yang H.J."/>
            <person name="Xiao X.J."/>
            <person name="Hsiao Y.Y."/>
            <person name="Wu W.L."/>
            <person name="Chen Y.Y."/>
            <person name="Mitsuda N."/>
            <person name="Ohme-Takagi M."/>
            <person name="Luo Y.B."/>
            <person name="Van de Peer Y."/>
            <person name="Liu Z.J."/>
        </authorList>
    </citation>
    <scope>NUCLEOTIDE SEQUENCE [LARGE SCALE GENOMIC DNA]</scope>
    <source>
        <tissue evidence="2">The whole plant</tissue>
    </source>
</reference>
<evidence type="ECO:0000259" key="1">
    <source>
        <dbReference type="PROSITE" id="PS50994"/>
    </source>
</evidence>
<dbReference type="InterPro" id="IPR012337">
    <property type="entry name" value="RNaseH-like_sf"/>
</dbReference>